<dbReference type="InterPro" id="IPR021257">
    <property type="entry name" value="DUF2809"/>
</dbReference>
<evidence type="ECO:0008006" key="4">
    <source>
        <dbReference type="Google" id="ProtNLM"/>
    </source>
</evidence>
<evidence type="ECO:0000313" key="2">
    <source>
        <dbReference type="EMBL" id="SEV83779.1"/>
    </source>
</evidence>
<dbReference type="EMBL" id="FOJI01000001">
    <property type="protein sequence ID" value="SEV83779.1"/>
    <property type="molecule type" value="Genomic_DNA"/>
</dbReference>
<dbReference type="Pfam" id="PF10990">
    <property type="entry name" value="DUF2809"/>
    <property type="match status" value="1"/>
</dbReference>
<keyword evidence="3" id="KW-1185">Reference proteome</keyword>
<feature type="transmembrane region" description="Helical" evidence="1">
    <location>
        <begin position="98"/>
        <end position="118"/>
    </location>
</feature>
<organism evidence="2 3">
    <name type="scientific">[Clostridium] fimetarium</name>
    <dbReference type="NCBI Taxonomy" id="99656"/>
    <lineage>
        <taxon>Bacteria</taxon>
        <taxon>Bacillati</taxon>
        <taxon>Bacillota</taxon>
        <taxon>Clostridia</taxon>
        <taxon>Lachnospirales</taxon>
        <taxon>Lachnospiraceae</taxon>
    </lineage>
</organism>
<feature type="transmembrane region" description="Helical" evidence="1">
    <location>
        <begin position="32"/>
        <end position="50"/>
    </location>
</feature>
<dbReference type="AlphaFoldDB" id="A0A1I0M675"/>
<proteinExistence type="predicted"/>
<evidence type="ECO:0000313" key="3">
    <source>
        <dbReference type="Proteomes" id="UP000199701"/>
    </source>
</evidence>
<gene>
    <name evidence="2" type="ORF">SAMN05421659_101226</name>
</gene>
<evidence type="ECO:0000256" key="1">
    <source>
        <dbReference type="SAM" id="Phobius"/>
    </source>
</evidence>
<keyword evidence="1" id="KW-0472">Membrane</keyword>
<name>A0A1I0M675_9FIRM</name>
<feature type="transmembrane region" description="Helical" evidence="1">
    <location>
        <begin position="7"/>
        <end position="26"/>
    </location>
</feature>
<keyword evidence="1" id="KW-0812">Transmembrane</keyword>
<protein>
    <recommendedName>
        <fullName evidence="4">DUF2809 domain-containing protein</fullName>
    </recommendedName>
</protein>
<reference evidence="2 3" key="1">
    <citation type="submission" date="2016-10" db="EMBL/GenBank/DDBJ databases">
        <authorList>
            <person name="de Groot N.N."/>
        </authorList>
    </citation>
    <scope>NUCLEOTIDE SEQUENCE [LARGE SCALE GENOMIC DNA]</scope>
    <source>
        <strain evidence="2 3">DSM 9179</strain>
    </source>
</reference>
<keyword evidence="1" id="KW-1133">Transmembrane helix</keyword>
<dbReference type="Proteomes" id="UP000199701">
    <property type="component" value="Unassembled WGS sequence"/>
</dbReference>
<dbReference type="RefSeq" id="WP_092449726.1">
    <property type="nucleotide sequence ID" value="NZ_FOJI01000001.1"/>
</dbReference>
<dbReference type="STRING" id="99656.SAMN05421659_101226"/>
<dbReference type="OrthoDB" id="5360192at2"/>
<accession>A0A1I0M675</accession>
<feature type="transmembrane region" description="Helical" evidence="1">
    <location>
        <begin position="57"/>
        <end position="78"/>
    </location>
</feature>
<sequence>MQKRTPYVMAFIVLLLIEVIIALFIHDRFIRPYIGDVLVVIVIYCFARIFTLKIKLLPIYIFIFAVAVECLQFLNIVGCLGLGGNTLANVVIGTSFDWKDIICYAVGCIFIVVIDNIVQIKNYIMI</sequence>